<dbReference type="PANTHER" id="PTHR22889">
    <property type="entry name" value="WD REPEAT-CONTAINING PROTEIN 89"/>
    <property type="match status" value="1"/>
</dbReference>
<accession>A0AA39QTM4</accession>
<gene>
    <name evidence="5" type="ORF">JMJ35_008324</name>
</gene>
<evidence type="ECO:0000313" key="6">
    <source>
        <dbReference type="Proteomes" id="UP001166286"/>
    </source>
</evidence>
<dbReference type="PROSITE" id="PS50294">
    <property type="entry name" value="WD_REPEATS_REGION"/>
    <property type="match status" value="1"/>
</dbReference>
<dbReference type="InterPro" id="IPR039328">
    <property type="entry name" value="WDR89"/>
</dbReference>
<keyword evidence="6" id="KW-1185">Reference proteome</keyword>
<reference evidence="5" key="1">
    <citation type="submission" date="2023-03" db="EMBL/GenBank/DDBJ databases">
        <title>Complete genome of Cladonia borealis.</title>
        <authorList>
            <person name="Park H."/>
        </authorList>
    </citation>
    <scope>NUCLEOTIDE SEQUENCE</scope>
    <source>
        <strain evidence="5">ANT050790</strain>
    </source>
</reference>
<name>A0AA39QTM4_9LECA</name>
<evidence type="ECO:0000256" key="3">
    <source>
        <dbReference type="PROSITE-ProRule" id="PRU00221"/>
    </source>
</evidence>
<evidence type="ECO:0000256" key="1">
    <source>
        <dbReference type="ARBA" id="ARBA00022574"/>
    </source>
</evidence>
<dbReference type="Gene3D" id="2.130.10.10">
    <property type="entry name" value="YVTN repeat-like/Quinoprotein amine dehydrogenase"/>
    <property type="match status" value="2"/>
</dbReference>
<dbReference type="Proteomes" id="UP001166286">
    <property type="component" value="Unassembled WGS sequence"/>
</dbReference>
<dbReference type="PANTHER" id="PTHR22889:SF0">
    <property type="entry name" value="WD REPEAT-CONTAINING PROTEIN 89"/>
    <property type="match status" value="1"/>
</dbReference>
<keyword evidence="1 3" id="KW-0853">WD repeat</keyword>
<dbReference type="InterPro" id="IPR001680">
    <property type="entry name" value="WD40_rpt"/>
</dbReference>
<protein>
    <submittedName>
        <fullName evidence="5">Uncharacterized protein</fullName>
    </submittedName>
</protein>
<dbReference type="PROSITE" id="PS50082">
    <property type="entry name" value="WD_REPEATS_2"/>
    <property type="match status" value="1"/>
</dbReference>
<evidence type="ECO:0000256" key="2">
    <source>
        <dbReference type="ARBA" id="ARBA00022737"/>
    </source>
</evidence>
<dbReference type="InterPro" id="IPR036322">
    <property type="entry name" value="WD40_repeat_dom_sf"/>
</dbReference>
<organism evidence="5 6">
    <name type="scientific">Cladonia borealis</name>
    <dbReference type="NCBI Taxonomy" id="184061"/>
    <lineage>
        <taxon>Eukaryota</taxon>
        <taxon>Fungi</taxon>
        <taxon>Dikarya</taxon>
        <taxon>Ascomycota</taxon>
        <taxon>Pezizomycotina</taxon>
        <taxon>Lecanoromycetes</taxon>
        <taxon>OSLEUM clade</taxon>
        <taxon>Lecanoromycetidae</taxon>
        <taxon>Lecanorales</taxon>
        <taxon>Lecanorineae</taxon>
        <taxon>Cladoniaceae</taxon>
        <taxon>Cladonia</taxon>
    </lineage>
</organism>
<dbReference type="AlphaFoldDB" id="A0AA39QTM4"/>
<keyword evidence="2" id="KW-0677">Repeat</keyword>
<evidence type="ECO:0000313" key="5">
    <source>
        <dbReference type="EMBL" id="KAK0508953.1"/>
    </source>
</evidence>
<feature type="repeat" description="WD" evidence="3">
    <location>
        <begin position="145"/>
        <end position="179"/>
    </location>
</feature>
<sequence>MDVATLTKTSSLLLPTGSYIYKIVPVEQHLAAISSDDSLRLVDPTYLQELSSPRFSQVHAGVTCLETVAHDNHALCTAGRDAVAKCWDLRSGQTTAEFRDESKAPFLSLCNSDYHCVVGTELSHYQASVVLWDFRSPLRPIQQYVESHNDDVTVVQFHPEKRGILLSGSTDGLVNIYDMAQPAEDDALIQVANHGSSINHANFLSNSQFFAISHDENFSIYQLENVDESAAEAPRVFGDLRPQLECEYIVDVIPSLDSGETILGAGSHSKQHLDLTPLRFANNQWALDTNNALRLPGAHGEEIVRSLCFNPEAQTIFTAGEDGLIGAWLRAAAAGGNSQEHMLEADAYTIPSSSKKKKKRNSAGGEGMKASRFKPY</sequence>
<feature type="region of interest" description="Disordered" evidence="4">
    <location>
        <begin position="346"/>
        <end position="376"/>
    </location>
</feature>
<dbReference type="Pfam" id="PF00400">
    <property type="entry name" value="WD40"/>
    <property type="match status" value="3"/>
</dbReference>
<comment type="caution">
    <text evidence="5">The sequence shown here is derived from an EMBL/GenBank/DDBJ whole genome shotgun (WGS) entry which is preliminary data.</text>
</comment>
<dbReference type="EMBL" id="JAFEKC020000019">
    <property type="protein sequence ID" value="KAK0508953.1"/>
    <property type="molecule type" value="Genomic_DNA"/>
</dbReference>
<proteinExistence type="predicted"/>
<evidence type="ECO:0000256" key="4">
    <source>
        <dbReference type="SAM" id="MobiDB-lite"/>
    </source>
</evidence>
<dbReference type="SUPFAM" id="SSF50978">
    <property type="entry name" value="WD40 repeat-like"/>
    <property type="match status" value="1"/>
</dbReference>
<dbReference type="InterPro" id="IPR015943">
    <property type="entry name" value="WD40/YVTN_repeat-like_dom_sf"/>
</dbReference>
<dbReference type="SMART" id="SM00320">
    <property type="entry name" value="WD40"/>
    <property type="match status" value="4"/>
</dbReference>